<evidence type="ECO:0000256" key="11">
    <source>
        <dbReference type="PIRSR" id="PIRSR005096-2"/>
    </source>
</evidence>
<evidence type="ECO:0000256" key="6">
    <source>
        <dbReference type="ARBA" id="ARBA00022553"/>
    </source>
</evidence>
<dbReference type="PANTHER" id="PTHR10091">
    <property type="entry name" value="ALDOSE-1-EPIMERASE"/>
    <property type="match status" value="1"/>
</dbReference>
<evidence type="ECO:0000256" key="4">
    <source>
        <dbReference type="ARBA" id="ARBA00011245"/>
    </source>
</evidence>
<dbReference type="SUPFAM" id="SSF74650">
    <property type="entry name" value="Galactose mutarotase-like"/>
    <property type="match status" value="1"/>
</dbReference>
<dbReference type="EMBL" id="SDHX01000001">
    <property type="protein sequence ID" value="RXK56402.1"/>
    <property type="molecule type" value="Genomic_DNA"/>
</dbReference>
<feature type="active site" description="Proton donor" evidence="10">
    <location>
        <position position="208"/>
    </location>
</feature>
<feature type="binding site" evidence="11">
    <location>
        <position position="281"/>
    </location>
    <ligand>
        <name>beta-D-galactose</name>
        <dbReference type="ChEBI" id="CHEBI:27667"/>
    </ligand>
</feature>
<evidence type="ECO:0000256" key="12">
    <source>
        <dbReference type="PIRSR" id="PIRSR005096-3"/>
    </source>
</evidence>
<keyword evidence="8 9" id="KW-0119">Carbohydrate metabolism</keyword>
<keyword evidence="13" id="KW-0732">Signal</keyword>
<gene>
    <name evidence="14" type="ORF">ESB00_11200</name>
</gene>
<dbReference type="CDD" id="cd09019">
    <property type="entry name" value="galactose_mutarotase_like"/>
    <property type="match status" value="1"/>
</dbReference>
<feature type="binding site" evidence="12">
    <location>
        <begin position="104"/>
        <end position="105"/>
    </location>
    <ligand>
        <name>beta-D-galactose</name>
        <dbReference type="ChEBI" id="CHEBI:27667"/>
    </ligand>
</feature>
<dbReference type="GO" id="GO:0030246">
    <property type="term" value="F:carbohydrate binding"/>
    <property type="evidence" value="ECO:0007669"/>
    <property type="project" value="InterPro"/>
</dbReference>
<dbReference type="GO" id="GO:0006006">
    <property type="term" value="P:glucose metabolic process"/>
    <property type="evidence" value="ECO:0007669"/>
    <property type="project" value="TreeGrafter"/>
</dbReference>
<sequence>MKLRIFLPIALLGLTALHANAAAPAAITTTTFGRLPDGQEATLYSLVNAHGIRADITDYGAIIVRLFTPDRAGRLDDVVLGYNSLEDYVKATPYFGAIVGRYGNRIANGKFSLDGRTYSLATNNAPADIPCHLHGGKVGFDKVLWSATPAIAGNVPSLRLRYRSANGEEGYPGNLEVTVTYTLGNDNTLRIDYLATTDEATPVNLTQHSYFNLKGEGRGDILGHVLTIKAAHTTSVNAGLIPTGTLAPVADTPFDFTTPHAIGERIDQAGDEQLKFGGGYDHNWVLDSQNGALALAATVFEPLSGRTLEVWTEEPGLQFYSGNFLDSSKVGKSGRPYHYRNGFCLETQHYPDSPNQPTFPSTILRPGKEYRTSTLYKFGTR</sequence>
<evidence type="ECO:0000256" key="13">
    <source>
        <dbReference type="SAM" id="SignalP"/>
    </source>
</evidence>
<feature type="binding site" evidence="12">
    <location>
        <begin position="208"/>
        <end position="210"/>
    </location>
    <ligand>
        <name>beta-D-galactose</name>
        <dbReference type="ChEBI" id="CHEBI:27667"/>
    </ligand>
</feature>
<organism evidence="14 15">
    <name type="scientific">Oleiharenicola lentus</name>
    <dbReference type="NCBI Taxonomy" id="2508720"/>
    <lineage>
        <taxon>Bacteria</taxon>
        <taxon>Pseudomonadati</taxon>
        <taxon>Verrucomicrobiota</taxon>
        <taxon>Opitutia</taxon>
        <taxon>Opitutales</taxon>
        <taxon>Opitutaceae</taxon>
        <taxon>Oleiharenicola</taxon>
    </lineage>
</organism>
<dbReference type="InterPro" id="IPR014718">
    <property type="entry name" value="GH-type_carb-bd"/>
</dbReference>
<comment type="subcellular location">
    <subcellularLocation>
        <location evidence="1">Cytoplasm</location>
    </subcellularLocation>
</comment>
<dbReference type="Proteomes" id="UP000290218">
    <property type="component" value="Unassembled WGS sequence"/>
</dbReference>
<dbReference type="InterPro" id="IPR008183">
    <property type="entry name" value="Aldose_1/G6P_1-epimerase"/>
</dbReference>
<dbReference type="OrthoDB" id="9779408at2"/>
<proteinExistence type="inferred from homology"/>
<dbReference type="UniPathway" id="UPA00242"/>
<comment type="similarity">
    <text evidence="3 9">Belongs to the aldose epimerase family.</text>
</comment>
<dbReference type="NCBIfam" id="NF008277">
    <property type="entry name" value="PRK11055.1"/>
    <property type="match status" value="1"/>
</dbReference>
<evidence type="ECO:0000256" key="8">
    <source>
        <dbReference type="ARBA" id="ARBA00023277"/>
    </source>
</evidence>
<feature type="active site" description="Proton acceptor" evidence="10">
    <location>
        <position position="346"/>
    </location>
</feature>
<evidence type="ECO:0000256" key="9">
    <source>
        <dbReference type="PIRNR" id="PIRNR005096"/>
    </source>
</evidence>
<dbReference type="GO" id="GO:0033499">
    <property type="term" value="P:galactose catabolic process via UDP-galactose, Leloir pathway"/>
    <property type="evidence" value="ECO:0007669"/>
    <property type="project" value="TreeGrafter"/>
</dbReference>
<evidence type="ECO:0000256" key="2">
    <source>
        <dbReference type="ARBA" id="ARBA00005028"/>
    </source>
</evidence>
<comment type="pathway">
    <text evidence="2 9">Carbohydrate metabolism; hexose metabolism.</text>
</comment>
<feature type="chain" id="PRO_5020926464" description="Aldose 1-epimerase" evidence="13">
    <location>
        <begin position="22"/>
        <end position="381"/>
    </location>
</feature>
<dbReference type="Pfam" id="PF01263">
    <property type="entry name" value="Aldose_epim"/>
    <property type="match status" value="1"/>
</dbReference>
<dbReference type="AlphaFoldDB" id="A0A4Q1CBW3"/>
<dbReference type="Gene3D" id="2.70.98.10">
    <property type="match status" value="1"/>
</dbReference>
<keyword evidence="15" id="KW-1185">Reference proteome</keyword>
<dbReference type="InterPro" id="IPR015443">
    <property type="entry name" value="Aldose_1-epimerase"/>
</dbReference>
<evidence type="ECO:0000256" key="7">
    <source>
        <dbReference type="ARBA" id="ARBA00023235"/>
    </source>
</evidence>
<keyword evidence="5" id="KW-0963">Cytoplasm</keyword>
<comment type="catalytic activity">
    <reaction evidence="9">
        <text>alpha-D-glucose = beta-D-glucose</text>
        <dbReference type="Rhea" id="RHEA:10264"/>
        <dbReference type="ChEBI" id="CHEBI:15903"/>
        <dbReference type="ChEBI" id="CHEBI:17925"/>
        <dbReference type="EC" id="5.1.3.3"/>
    </reaction>
</comment>
<evidence type="ECO:0000313" key="14">
    <source>
        <dbReference type="EMBL" id="RXK56402.1"/>
    </source>
</evidence>
<dbReference type="FunFam" id="2.70.98.10:FF:000003">
    <property type="entry name" value="Aldose 1-epimerase"/>
    <property type="match status" value="1"/>
</dbReference>
<dbReference type="EC" id="5.1.3.3" evidence="9"/>
<feature type="signal peptide" evidence="13">
    <location>
        <begin position="1"/>
        <end position="21"/>
    </location>
</feature>
<evidence type="ECO:0000313" key="15">
    <source>
        <dbReference type="Proteomes" id="UP000290218"/>
    </source>
</evidence>
<comment type="subunit">
    <text evidence="4">Monomer.</text>
</comment>
<comment type="caution">
    <text evidence="14">The sequence shown here is derived from an EMBL/GenBank/DDBJ whole genome shotgun (WGS) entry which is preliminary data.</text>
</comment>
<reference evidence="14 15" key="1">
    <citation type="submission" date="2019-01" db="EMBL/GenBank/DDBJ databases">
        <title>Lacunisphaera sp. strain TWA-58.</title>
        <authorList>
            <person name="Chen W.-M."/>
        </authorList>
    </citation>
    <scope>NUCLEOTIDE SEQUENCE [LARGE SCALE GENOMIC DNA]</scope>
    <source>
        <strain evidence="14 15">TWA-58</strain>
    </source>
</reference>
<dbReference type="InterPro" id="IPR011013">
    <property type="entry name" value="Gal_mutarotase_sf_dom"/>
</dbReference>
<dbReference type="GO" id="GO:0004034">
    <property type="term" value="F:aldose 1-epimerase activity"/>
    <property type="evidence" value="ECO:0007669"/>
    <property type="project" value="UniProtKB-EC"/>
</dbReference>
<evidence type="ECO:0000256" key="10">
    <source>
        <dbReference type="PIRSR" id="PIRSR005096-1"/>
    </source>
</evidence>
<protein>
    <recommendedName>
        <fullName evidence="9">Aldose 1-epimerase</fullName>
        <ecNumber evidence="9">5.1.3.3</ecNumber>
    </recommendedName>
</protein>
<accession>A0A4Q1CBW3</accession>
<dbReference type="PANTHER" id="PTHR10091:SF0">
    <property type="entry name" value="GALACTOSE MUTAROTASE"/>
    <property type="match status" value="1"/>
</dbReference>
<keyword evidence="6" id="KW-0597">Phosphoprotein</keyword>
<evidence type="ECO:0000256" key="3">
    <source>
        <dbReference type="ARBA" id="ARBA00006206"/>
    </source>
</evidence>
<dbReference type="InterPro" id="IPR047215">
    <property type="entry name" value="Galactose_mutarotase-like"/>
</dbReference>
<dbReference type="PIRSF" id="PIRSF005096">
    <property type="entry name" value="GALM"/>
    <property type="match status" value="1"/>
</dbReference>
<dbReference type="GO" id="GO:0005737">
    <property type="term" value="C:cytoplasm"/>
    <property type="evidence" value="ECO:0007669"/>
    <property type="project" value="UniProtKB-SubCell"/>
</dbReference>
<dbReference type="RefSeq" id="WP_129047771.1">
    <property type="nucleotide sequence ID" value="NZ_SDHX01000001.1"/>
</dbReference>
<keyword evidence="7 9" id="KW-0413">Isomerase</keyword>
<name>A0A4Q1CBW3_9BACT</name>
<evidence type="ECO:0000256" key="5">
    <source>
        <dbReference type="ARBA" id="ARBA00022490"/>
    </source>
</evidence>
<evidence type="ECO:0000256" key="1">
    <source>
        <dbReference type="ARBA" id="ARBA00004496"/>
    </source>
</evidence>